<comment type="caution">
    <text evidence="1">The sequence shown here is derived from an EMBL/GenBank/DDBJ whole genome shotgun (WGS) entry which is preliminary data.</text>
</comment>
<accession>A0ABN9AQD3</accession>
<feature type="non-terminal residue" evidence="1">
    <location>
        <position position="100"/>
    </location>
</feature>
<dbReference type="EMBL" id="CATNWA010000642">
    <property type="protein sequence ID" value="CAI9537659.1"/>
    <property type="molecule type" value="Genomic_DNA"/>
</dbReference>
<gene>
    <name evidence="1" type="ORF">SPARVUS_LOCUS1267162</name>
</gene>
<name>A0ABN9AQD3_9NEOB</name>
<organism evidence="1 2">
    <name type="scientific">Staurois parvus</name>
    <dbReference type="NCBI Taxonomy" id="386267"/>
    <lineage>
        <taxon>Eukaryota</taxon>
        <taxon>Metazoa</taxon>
        <taxon>Chordata</taxon>
        <taxon>Craniata</taxon>
        <taxon>Vertebrata</taxon>
        <taxon>Euteleostomi</taxon>
        <taxon>Amphibia</taxon>
        <taxon>Batrachia</taxon>
        <taxon>Anura</taxon>
        <taxon>Neobatrachia</taxon>
        <taxon>Ranoidea</taxon>
        <taxon>Ranidae</taxon>
        <taxon>Staurois</taxon>
    </lineage>
</organism>
<reference evidence="1" key="1">
    <citation type="submission" date="2023-05" db="EMBL/GenBank/DDBJ databases">
        <authorList>
            <person name="Stuckert A."/>
        </authorList>
    </citation>
    <scope>NUCLEOTIDE SEQUENCE</scope>
</reference>
<proteinExistence type="predicted"/>
<keyword evidence="2" id="KW-1185">Reference proteome</keyword>
<dbReference type="Proteomes" id="UP001162483">
    <property type="component" value="Unassembled WGS sequence"/>
</dbReference>
<sequence length="100" mass="11384">MAIVSVYSSQPMLHTPCHPNQWNSILRTHPNQWPLLYSSQNRMATTQWKESCQKMATSTVLKGVTMATGTKVCQPMTTTTPYSHPNQWPLLRTLPINGHY</sequence>
<evidence type="ECO:0000313" key="2">
    <source>
        <dbReference type="Proteomes" id="UP001162483"/>
    </source>
</evidence>
<protein>
    <submittedName>
        <fullName evidence="1">Uncharacterized protein</fullName>
    </submittedName>
</protein>
<evidence type="ECO:0000313" key="1">
    <source>
        <dbReference type="EMBL" id="CAI9537659.1"/>
    </source>
</evidence>